<accession>A0A2T4UH85</accession>
<dbReference type="Pfam" id="PF06508">
    <property type="entry name" value="QueC"/>
    <property type="match status" value="1"/>
</dbReference>
<dbReference type="InterPro" id="IPR018317">
    <property type="entry name" value="QueC"/>
</dbReference>
<comment type="caution">
    <text evidence="1">The sequence shown here is derived from an EMBL/GenBank/DDBJ whole genome shotgun (WGS) entry which is preliminary data.</text>
</comment>
<dbReference type="Proteomes" id="UP000240739">
    <property type="component" value="Unassembled WGS sequence"/>
</dbReference>
<dbReference type="Gene3D" id="3.40.50.620">
    <property type="entry name" value="HUPs"/>
    <property type="match status" value="1"/>
</dbReference>
<dbReference type="EMBL" id="PYYB01000001">
    <property type="protein sequence ID" value="PTL58602.1"/>
    <property type="molecule type" value="Genomic_DNA"/>
</dbReference>
<sequence>MQRYEPLNFDGGDGPRVDWESGFRLDDQQIAFGLGRALSPRLSDLLDIAMSAYVTDRLRPRRPPGSRGSEDWSRELPVRIAVRDEAFWRQADVAEALRDLLEWLTDDVWGFEFLGGRRQHRFAESQDPLFGMDPIPNARFGLYSGGLDSYAGAASDAAEADRELVLVSATTSKPMGAMQQRTLAALKASSPASIRALQVPVALRGEAIARLAGRRDAPEASQRTRGLVFLVLGAVSAATAGGRELRVYENGVGAMNLPLTEAQYGSHNTRAMRPETLVKASGLMSLVLEDAFDIVNPSFTKTKAQMCALLQGVVRNGIRTTVSCDTGLTHRASKVHLCGTCTSCLLRRQALRAGGLADEDDAEASLYRTDVREVAAGSDKRALRLHYMLNQAAQMDRALREPTPVDALVRAFPDLRRIHDALLAQGYHDPVGLTQGLLTTYVEEWARFEHPLTVRYLPQGERTGVAA</sequence>
<dbReference type="OrthoDB" id="9789567at2"/>
<keyword evidence="2" id="KW-1185">Reference proteome</keyword>
<dbReference type="AlphaFoldDB" id="A0A2T4UH85"/>
<name>A0A2T4UH85_9ACTN</name>
<gene>
    <name evidence="1" type="ORF">C7Y72_02475</name>
</gene>
<protein>
    <recommendedName>
        <fullName evidence="3">7-cyano-7-deazaguanine synthase</fullName>
    </recommendedName>
</protein>
<evidence type="ECO:0008006" key="3">
    <source>
        <dbReference type="Google" id="ProtNLM"/>
    </source>
</evidence>
<evidence type="ECO:0000313" key="1">
    <source>
        <dbReference type="EMBL" id="PTL58602.1"/>
    </source>
</evidence>
<reference evidence="1 2" key="1">
    <citation type="submission" date="2018-03" db="EMBL/GenBank/DDBJ databases">
        <title>Aquarubrobacter algicola gen. nov., sp. nov., a novel actinobacterium isolated from shallow eutrophic lake during the end of cyanobacterial harmful algal blooms.</title>
        <authorList>
            <person name="Chun S.J."/>
        </authorList>
    </citation>
    <scope>NUCLEOTIDE SEQUENCE [LARGE SCALE GENOMIC DNA]</scope>
    <source>
        <strain evidence="1 2">Seoho-28</strain>
    </source>
</reference>
<proteinExistence type="predicted"/>
<dbReference type="SUPFAM" id="SSF52402">
    <property type="entry name" value="Adenine nucleotide alpha hydrolases-like"/>
    <property type="match status" value="1"/>
</dbReference>
<organism evidence="1 2">
    <name type="scientific">Paraconexibacter algicola</name>
    <dbReference type="NCBI Taxonomy" id="2133960"/>
    <lineage>
        <taxon>Bacteria</taxon>
        <taxon>Bacillati</taxon>
        <taxon>Actinomycetota</taxon>
        <taxon>Thermoleophilia</taxon>
        <taxon>Solirubrobacterales</taxon>
        <taxon>Paraconexibacteraceae</taxon>
        <taxon>Paraconexibacter</taxon>
    </lineage>
</organism>
<dbReference type="InterPro" id="IPR014729">
    <property type="entry name" value="Rossmann-like_a/b/a_fold"/>
</dbReference>
<dbReference type="RefSeq" id="WP_107567039.1">
    <property type="nucleotide sequence ID" value="NZ_PYYB01000001.1"/>
</dbReference>
<evidence type="ECO:0000313" key="2">
    <source>
        <dbReference type="Proteomes" id="UP000240739"/>
    </source>
</evidence>